<dbReference type="PANTHER" id="PTHR11645:SF0">
    <property type="entry name" value="PYRROLINE-5-CARBOXYLATE REDUCTASE 3"/>
    <property type="match status" value="1"/>
</dbReference>
<dbReference type="InterPro" id="IPR036291">
    <property type="entry name" value="NAD(P)-bd_dom_sf"/>
</dbReference>
<evidence type="ECO:0000259" key="9">
    <source>
        <dbReference type="Pfam" id="PF03807"/>
    </source>
</evidence>
<comment type="subcellular location">
    <subcellularLocation>
        <location evidence="6">Cytoplasm</location>
    </subcellularLocation>
</comment>
<dbReference type="InterPro" id="IPR028939">
    <property type="entry name" value="P5C_Rdtase_cat_N"/>
</dbReference>
<evidence type="ECO:0000256" key="5">
    <source>
        <dbReference type="ARBA" id="ARBA00058118"/>
    </source>
</evidence>
<evidence type="ECO:0000256" key="8">
    <source>
        <dbReference type="PIRSR" id="PIRSR000193-1"/>
    </source>
</evidence>
<feature type="domain" description="Pyrroline-5-carboxylate reductase catalytic N-terminal" evidence="9">
    <location>
        <begin position="6"/>
        <end position="99"/>
    </location>
</feature>
<dbReference type="FunFam" id="1.10.3730.10:FF:000001">
    <property type="entry name" value="Pyrroline-5-carboxylate reductase"/>
    <property type="match status" value="1"/>
</dbReference>
<dbReference type="PIRSF" id="PIRSF000193">
    <property type="entry name" value="Pyrrol-5-carb_rd"/>
    <property type="match status" value="1"/>
</dbReference>
<proteinExistence type="inferred from homology"/>
<dbReference type="GO" id="GO:0055129">
    <property type="term" value="P:L-proline biosynthetic process"/>
    <property type="evidence" value="ECO:0007669"/>
    <property type="project" value="UniProtKB-UniRule"/>
</dbReference>
<keyword evidence="3 6" id="KW-0521">NADP</keyword>
<dbReference type="Proteomes" id="UP000824073">
    <property type="component" value="Unassembled WGS sequence"/>
</dbReference>
<evidence type="ECO:0000256" key="6">
    <source>
        <dbReference type="HAMAP-Rule" id="MF_01925"/>
    </source>
</evidence>
<feature type="domain" description="Pyrroline-5-carboxylate reductase dimerisation" evidence="10">
    <location>
        <begin position="163"/>
        <end position="265"/>
    </location>
</feature>
<dbReference type="GO" id="GO:0004735">
    <property type="term" value="F:pyrroline-5-carboxylate reductase activity"/>
    <property type="evidence" value="ECO:0007669"/>
    <property type="project" value="UniProtKB-UniRule"/>
</dbReference>
<dbReference type="PANTHER" id="PTHR11645">
    <property type="entry name" value="PYRROLINE-5-CARBOXYLATE REDUCTASE"/>
    <property type="match status" value="1"/>
</dbReference>
<dbReference type="NCBIfam" id="TIGR00112">
    <property type="entry name" value="proC"/>
    <property type="match status" value="1"/>
</dbReference>
<dbReference type="EMBL" id="DVMR01000047">
    <property type="protein sequence ID" value="HIU43806.1"/>
    <property type="molecule type" value="Genomic_DNA"/>
</dbReference>
<dbReference type="SUPFAM" id="SSF48179">
    <property type="entry name" value="6-phosphogluconate dehydrogenase C-terminal domain-like"/>
    <property type="match status" value="1"/>
</dbReference>
<keyword evidence="6" id="KW-0963">Cytoplasm</keyword>
<accession>A0A9D1IW40</accession>
<dbReference type="Pfam" id="PF03807">
    <property type="entry name" value="F420_oxidored"/>
    <property type="match status" value="1"/>
</dbReference>
<evidence type="ECO:0000259" key="10">
    <source>
        <dbReference type="Pfam" id="PF14748"/>
    </source>
</evidence>
<dbReference type="Pfam" id="PF14748">
    <property type="entry name" value="P5CR_dimer"/>
    <property type="match status" value="1"/>
</dbReference>
<feature type="binding site" evidence="8">
    <location>
        <begin position="72"/>
        <end position="75"/>
    </location>
    <ligand>
        <name>NADP(+)</name>
        <dbReference type="ChEBI" id="CHEBI:58349"/>
    </ligand>
</feature>
<protein>
    <recommendedName>
        <fullName evidence="6 7">Pyrroline-5-carboxylate reductase</fullName>
        <shortName evidence="6">P5C reductase</shortName>
        <shortName evidence="6">P5CR</shortName>
        <ecNumber evidence="6 7">1.5.1.2</ecNumber>
    </recommendedName>
    <alternativeName>
        <fullName evidence="6">PCA reductase</fullName>
    </alternativeName>
</protein>
<dbReference type="HAMAP" id="MF_01925">
    <property type="entry name" value="P5C_reductase"/>
    <property type="match status" value="1"/>
</dbReference>
<dbReference type="InterPro" id="IPR008927">
    <property type="entry name" value="6-PGluconate_DH-like_C_sf"/>
</dbReference>
<dbReference type="Gene3D" id="1.10.3730.10">
    <property type="entry name" value="ProC C-terminal domain-like"/>
    <property type="match status" value="1"/>
</dbReference>
<feature type="binding site" evidence="8">
    <location>
        <begin position="10"/>
        <end position="15"/>
    </location>
    <ligand>
        <name>NADP(+)</name>
        <dbReference type="ChEBI" id="CHEBI:58349"/>
    </ligand>
</feature>
<evidence type="ECO:0000313" key="12">
    <source>
        <dbReference type="Proteomes" id="UP000824073"/>
    </source>
</evidence>
<comment type="pathway">
    <text evidence="6">Amino-acid biosynthesis; L-proline biosynthesis; L-proline from L-glutamate 5-semialdehyde: step 1/1.</text>
</comment>
<evidence type="ECO:0000256" key="3">
    <source>
        <dbReference type="ARBA" id="ARBA00022857"/>
    </source>
</evidence>
<name>A0A9D1IW40_9CLOT</name>
<reference evidence="11" key="1">
    <citation type="submission" date="2020-10" db="EMBL/GenBank/DDBJ databases">
        <authorList>
            <person name="Gilroy R."/>
        </authorList>
    </citation>
    <scope>NUCLEOTIDE SEQUENCE</scope>
    <source>
        <strain evidence="11">CHK191-8634</strain>
    </source>
</reference>
<comment type="similarity">
    <text evidence="1 6">Belongs to the pyrroline-5-carboxylate reductase family.</text>
</comment>
<comment type="catalytic activity">
    <reaction evidence="6">
        <text>L-proline + NAD(+) = (S)-1-pyrroline-5-carboxylate + NADH + 2 H(+)</text>
        <dbReference type="Rhea" id="RHEA:14105"/>
        <dbReference type="ChEBI" id="CHEBI:15378"/>
        <dbReference type="ChEBI" id="CHEBI:17388"/>
        <dbReference type="ChEBI" id="CHEBI:57540"/>
        <dbReference type="ChEBI" id="CHEBI:57945"/>
        <dbReference type="ChEBI" id="CHEBI:60039"/>
        <dbReference type="EC" id="1.5.1.2"/>
    </reaction>
</comment>
<comment type="catalytic activity">
    <reaction evidence="6">
        <text>L-proline + NADP(+) = (S)-1-pyrroline-5-carboxylate + NADPH + 2 H(+)</text>
        <dbReference type="Rhea" id="RHEA:14109"/>
        <dbReference type="ChEBI" id="CHEBI:15378"/>
        <dbReference type="ChEBI" id="CHEBI:17388"/>
        <dbReference type="ChEBI" id="CHEBI:57783"/>
        <dbReference type="ChEBI" id="CHEBI:58349"/>
        <dbReference type="ChEBI" id="CHEBI:60039"/>
        <dbReference type="EC" id="1.5.1.2"/>
    </reaction>
</comment>
<evidence type="ECO:0000313" key="11">
    <source>
        <dbReference type="EMBL" id="HIU43806.1"/>
    </source>
</evidence>
<evidence type="ECO:0000256" key="1">
    <source>
        <dbReference type="ARBA" id="ARBA00005525"/>
    </source>
</evidence>
<gene>
    <name evidence="6 11" type="primary">proC</name>
    <name evidence="11" type="ORF">IAB67_05855</name>
</gene>
<evidence type="ECO:0000256" key="2">
    <source>
        <dbReference type="ARBA" id="ARBA00022650"/>
    </source>
</evidence>
<keyword evidence="6" id="KW-0028">Amino-acid biosynthesis</keyword>
<dbReference type="AlphaFoldDB" id="A0A9D1IW40"/>
<evidence type="ECO:0000256" key="4">
    <source>
        <dbReference type="ARBA" id="ARBA00023002"/>
    </source>
</evidence>
<dbReference type="Gene3D" id="3.40.50.720">
    <property type="entry name" value="NAD(P)-binding Rossmann-like Domain"/>
    <property type="match status" value="1"/>
</dbReference>
<reference evidence="11" key="2">
    <citation type="journal article" date="2021" name="PeerJ">
        <title>Extensive microbial diversity within the chicken gut microbiome revealed by metagenomics and culture.</title>
        <authorList>
            <person name="Gilroy R."/>
            <person name="Ravi A."/>
            <person name="Getino M."/>
            <person name="Pursley I."/>
            <person name="Horton D.L."/>
            <person name="Alikhan N.F."/>
            <person name="Baker D."/>
            <person name="Gharbi K."/>
            <person name="Hall N."/>
            <person name="Watson M."/>
            <person name="Adriaenssens E.M."/>
            <person name="Foster-Nyarko E."/>
            <person name="Jarju S."/>
            <person name="Secka A."/>
            <person name="Antonio M."/>
            <person name="Oren A."/>
            <person name="Chaudhuri R.R."/>
            <person name="La Ragione R."/>
            <person name="Hildebrand F."/>
            <person name="Pallen M.J."/>
        </authorList>
    </citation>
    <scope>NUCLEOTIDE SEQUENCE</scope>
    <source>
        <strain evidence="11">CHK191-8634</strain>
    </source>
</reference>
<dbReference type="InterPro" id="IPR029036">
    <property type="entry name" value="P5CR_dimer"/>
</dbReference>
<dbReference type="InterPro" id="IPR000304">
    <property type="entry name" value="Pyrroline-COOH_reductase"/>
</dbReference>
<organism evidence="11 12">
    <name type="scientific">Candidatus Ventrousia excrementavium</name>
    <dbReference type="NCBI Taxonomy" id="2840961"/>
    <lineage>
        <taxon>Bacteria</taxon>
        <taxon>Bacillati</taxon>
        <taxon>Bacillota</taxon>
        <taxon>Clostridia</taxon>
        <taxon>Eubacteriales</taxon>
        <taxon>Clostridiaceae</taxon>
        <taxon>Clostridiaceae incertae sedis</taxon>
        <taxon>Candidatus Ventrousia</taxon>
    </lineage>
</organism>
<dbReference type="SUPFAM" id="SSF51735">
    <property type="entry name" value="NAD(P)-binding Rossmann-fold domains"/>
    <property type="match status" value="1"/>
</dbReference>
<dbReference type="EC" id="1.5.1.2" evidence="6 7"/>
<comment type="caution">
    <text evidence="11">The sequence shown here is derived from an EMBL/GenBank/DDBJ whole genome shotgun (WGS) entry which is preliminary data.</text>
</comment>
<keyword evidence="4 6" id="KW-0560">Oxidoreductase</keyword>
<dbReference type="GO" id="GO:0005737">
    <property type="term" value="C:cytoplasm"/>
    <property type="evidence" value="ECO:0007669"/>
    <property type="project" value="UniProtKB-SubCell"/>
</dbReference>
<keyword evidence="2 6" id="KW-0641">Proline biosynthesis</keyword>
<sequence length="269" mass="27852">MKSDLKIGFIGFGNMAQAMADGLIGKQTVQPAQMLACAHDWEKLQRTTGQRGMVPCRTAREVAEGADLVVIAVKPWLVAEVAGPLADVLRTKMTLSVASGWGFDEMESLLPGTPHWSVIPNTPIAVGEGIVIAEERHSLSAEQYAQVHGLLSSVALVEVLGPKQASAAGTVAGCGPAFASMFLEALGDGAVKHGLPRAAAYRLAAQMMAGTGQLYLKTGTHPGAMKDAVCSPGGTTIAGVAALERAGLRAALIDAVDAVEQRSAEVKKS</sequence>
<comment type="function">
    <text evidence="5 6">Catalyzes the reduction of 1-pyrroline-5-carboxylate (PCA) to L-proline.</text>
</comment>
<evidence type="ECO:0000256" key="7">
    <source>
        <dbReference type="NCBIfam" id="TIGR00112"/>
    </source>
</evidence>